<name>A0ABD2QCW7_9PLAT</name>
<dbReference type="Proteomes" id="UP001626550">
    <property type="component" value="Unassembled WGS sequence"/>
</dbReference>
<sequence>GLGTAIGELPPYFMARSARLSGVVDEEDEELSEFEEMVSSVESKGQHFKTMDAKEKLEYLLHQLIQKAGFFGILLCASIPNPLFDLAGMTCGHFLVPFWHFFGATFIGKALIKVHIQQIVIIAVSSEHYINALLAFLGKIPYIGKSLNKPLLNYIAAQKEKLHKKHVETNTGWIPFFISSFVALLMLGFVISIIHAFAKDYHRRLCKWRHKADGEIKVD</sequence>
<evidence type="ECO:0000313" key="3">
    <source>
        <dbReference type="Proteomes" id="UP001626550"/>
    </source>
</evidence>
<keyword evidence="3" id="KW-1185">Reference proteome</keyword>
<protein>
    <submittedName>
        <fullName evidence="2">Vacuolar membrane protease</fullName>
    </submittedName>
</protein>
<evidence type="ECO:0000313" key="2">
    <source>
        <dbReference type="EMBL" id="KAL3317393.1"/>
    </source>
</evidence>
<keyword evidence="2" id="KW-0378">Hydrolase</keyword>
<dbReference type="AlphaFoldDB" id="A0ABD2QCW7"/>
<gene>
    <name evidence="2" type="primary">VMP1_1</name>
    <name evidence="2" type="ORF">Ciccas_003950</name>
</gene>
<feature type="transmembrane region" description="Helical" evidence="1">
    <location>
        <begin position="173"/>
        <end position="198"/>
    </location>
</feature>
<keyword evidence="1" id="KW-0472">Membrane</keyword>
<reference evidence="2 3" key="1">
    <citation type="submission" date="2024-11" db="EMBL/GenBank/DDBJ databases">
        <title>Adaptive evolution of stress response genes in parasites aligns with host niche diversity.</title>
        <authorList>
            <person name="Hahn C."/>
            <person name="Resl P."/>
        </authorList>
    </citation>
    <scope>NUCLEOTIDE SEQUENCE [LARGE SCALE GENOMIC DNA]</scope>
    <source>
        <strain evidence="2">EGGRZ-B1_66</strain>
        <tissue evidence="2">Body</tissue>
    </source>
</reference>
<dbReference type="GO" id="GO:0008233">
    <property type="term" value="F:peptidase activity"/>
    <property type="evidence" value="ECO:0007669"/>
    <property type="project" value="UniProtKB-KW"/>
</dbReference>
<evidence type="ECO:0000256" key="1">
    <source>
        <dbReference type="SAM" id="Phobius"/>
    </source>
</evidence>
<feature type="non-terminal residue" evidence="2">
    <location>
        <position position="1"/>
    </location>
</feature>
<feature type="transmembrane region" description="Helical" evidence="1">
    <location>
        <begin position="86"/>
        <end position="107"/>
    </location>
</feature>
<keyword evidence="1" id="KW-1133">Transmembrane helix</keyword>
<accession>A0ABD2QCW7</accession>
<comment type="caution">
    <text evidence="2">The sequence shown here is derived from an EMBL/GenBank/DDBJ whole genome shotgun (WGS) entry which is preliminary data.</text>
</comment>
<keyword evidence="1" id="KW-0812">Transmembrane</keyword>
<dbReference type="EMBL" id="JBJKFK010000390">
    <property type="protein sequence ID" value="KAL3317393.1"/>
    <property type="molecule type" value="Genomic_DNA"/>
</dbReference>
<keyword evidence="2" id="KW-0645">Protease</keyword>
<feature type="transmembrane region" description="Helical" evidence="1">
    <location>
        <begin position="119"/>
        <end position="143"/>
    </location>
</feature>
<proteinExistence type="predicted"/>
<dbReference type="GO" id="GO:0006508">
    <property type="term" value="P:proteolysis"/>
    <property type="evidence" value="ECO:0007669"/>
    <property type="project" value="UniProtKB-KW"/>
</dbReference>
<organism evidence="2 3">
    <name type="scientific">Cichlidogyrus casuarinus</name>
    <dbReference type="NCBI Taxonomy" id="1844966"/>
    <lineage>
        <taxon>Eukaryota</taxon>
        <taxon>Metazoa</taxon>
        <taxon>Spiralia</taxon>
        <taxon>Lophotrochozoa</taxon>
        <taxon>Platyhelminthes</taxon>
        <taxon>Monogenea</taxon>
        <taxon>Monopisthocotylea</taxon>
        <taxon>Dactylogyridea</taxon>
        <taxon>Ancyrocephalidae</taxon>
        <taxon>Cichlidogyrus</taxon>
    </lineage>
</organism>